<dbReference type="Proteomes" id="UP000007266">
    <property type="component" value="Linkage group 9"/>
</dbReference>
<evidence type="ECO:0000313" key="9">
    <source>
        <dbReference type="Proteomes" id="UP000007266"/>
    </source>
</evidence>
<feature type="transmembrane region" description="Helical" evidence="7">
    <location>
        <begin position="20"/>
        <end position="42"/>
    </location>
</feature>
<dbReference type="AlphaFoldDB" id="A0A139WBN6"/>
<evidence type="ECO:0000256" key="4">
    <source>
        <dbReference type="ARBA" id="ARBA00022679"/>
    </source>
</evidence>
<dbReference type="InterPro" id="IPR029063">
    <property type="entry name" value="SAM-dependent_MTases_sf"/>
</dbReference>
<evidence type="ECO:0000256" key="3">
    <source>
        <dbReference type="ARBA" id="ARBA00022603"/>
    </source>
</evidence>
<reference evidence="8 9" key="2">
    <citation type="journal article" date="2010" name="Nucleic Acids Res.">
        <title>BeetleBase in 2010: revisions to provide comprehensive genomic information for Tribolium castaneum.</title>
        <authorList>
            <person name="Kim H.S."/>
            <person name="Murphy T."/>
            <person name="Xia J."/>
            <person name="Caragea D."/>
            <person name="Park Y."/>
            <person name="Beeman R.W."/>
            <person name="Lorenzen M.D."/>
            <person name="Butcher S."/>
            <person name="Manak J.R."/>
            <person name="Brown S.J."/>
        </authorList>
    </citation>
    <scope>GENOME REANNOTATION</scope>
    <source>
        <strain evidence="8 9">Georgia GA2</strain>
    </source>
</reference>
<keyword evidence="6" id="KW-0819">tRNA processing</keyword>
<dbReference type="Gene3D" id="3.40.50.150">
    <property type="entry name" value="Vaccinia Virus protein VP39"/>
    <property type="match status" value="1"/>
</dbReference>
<keyword evidence="7" id="KW-0812">Transmembrane</keyword>
<dbReference type="EMBL" id="KQ971372">
    <property type="protein sequence ID" value="KYB25336.1"/>
    <property type="molecule type" value="Genomic_DNA"/>
</dbReference>
<keyword evidence="7" id="KW-0472">Membrane</keyword>
<dbReference type="OMA" id="ERHPMFE"/>
<keyword evidence="3" id="KW-0489">Methyltransferase</keyword>
<comment type="catalytic activity">
    <reaction evidence="1">
        <text>guanosine(46) in tRNA + S-adenosyl-L-methionine = N(7)-methylguanosine(46) in tRNA + S-adenosyl-L-homocysteine</text>
        <dbReference type="Rhea" id="RHEA:42708"/>
        <dbReference type="Rhea" id="RHEA-COMP:10188"/>
        <dbReference type="Rhea" id="RHEA-COMP:10189"/>
        <dbReference type="ChEBI" id="CHEBI:57856"/>
        <dbReference type="ChEBI" id="CHEBI:59789"/>
        <dbReference type="ChEBI" id="CHEBI:74269"/>
        <dbReference type="ChEBI" id="CHEBI:74480"/>
        <dbReference type="EC" id="2.1.1.33"/>
    </reaction>
</comment>
<protein>
    <recommendedName>
        <fullName evidence="2">tRNA (guanine(46)-N(7))-methyltransferase</fullName>
        <ecNumber evidence="2">2.1.1.33</ecNumber>
    </recommendedName>
</protein>
<evidence type="ECO:0000256" key="6">
    <source>
        <dbReference type="ARBA" id="ARBA00022694"/>
    </source>
</evidence>
<evidence type="ECO:0000256" key="2">
    <source>
        <dbReference type="ARBA" id="ARBA00011977"/>
    </source>
</evidence>
<sequence>MFFLYPDPHFKKSKHKWRIINQSLLAEYAYVLAVGGIVYTVTDVKELHEWMKQHFNEHPLFEQIPDEELKRDPVVDKLFDSSEEGQKVTRNEGDKFLAVFRRIEDNYCKQ</sequence>
<dbReference type="EC" id="2.1.1.33" evidence="2"/>
<dbReference type="SUPFAM" id="SSF53335">
    <property type="entry name" value="S-adenosyl-L-methionine-dependent methyltransferases"/>
    <property type="match status" value="1"/>
</dbReference>
<evidence type="ECO:0000256" key="5">
    <source>
        <dbReference type="ARBA" id="ARBA00022691"/>
    </source>
</evidence>
<proteinExistence type="predicted"/>
<evidence type="ECO:0000256" key="1">
    <source>
        <dbReference type="ARBA" id="ARBA00000142"/>
    </source>
</evidence>
<keyword evidence="7" id="KW-1133">Transmembrane helix</keyword>
<organism evidence="8 9">
    <name type="scientific">Tribolium castaneum</name>
    <name type="common">Red flour beetle</name>
    <dbReference type="NCBI Taxonomy" id="7070"/>
    <lineage>
        <taxon>Eukaryota</taxon>
        <taxon>Metazoa</taxon>
        <taxon>Ecdysozoa</taxon>
        <taxon>Arthropoda</taxon>
        <taxon>Hexapoda</taxon>
        <taxon>Insecta</taxon>
        <taxon>Pterygota</taxon>
        <taxon>Neoptera</taxon>
        <taxon>Endopterygota</taxon>
        <taxon>Coleoptera</taxon>
        <taxon>Polyphaga</taxon>
        <taxon>Cucujiformia</taxon>
        <taxon>Tenebrionidae</taxon>
        <taxon>Tenebrionidae incertae sedis</taxon>
        <taxon>Tribolium</taxon>
    </lineage>
</organism>
<keyword evidence="5" id="KW-0949">S-adenosyl-L-methionine</keyword>
<name>A0A139WBN6_TRICA</name>
<keyword evidence="9" id="KW-1185">Reference proteome</keyword>
<dbReference type="PANTHER" id="PTHR23417:SF16">
    <property type="entry name" value="TRNA (GUANINE-N(7)-)-METHYLTRANSFERASE"/>
    <property type="match status" value="1"/>
</dbReference>
<dbReference type="PANTHER" id="PTHR23417">
    <property type="entry name" value="3-DEOXY-D-MANNO-OCTULOSONIC-ACID TRANSFERASE/TRNA GUANINE-N 7 - -METHYLTRANSFERASE"/>
    <property type="match status" value="1"/>
</dbReference>
<evidence type="ECO:0000256" key="7">
    <source>
        <dbReference type="SAM" id="Phobius"/>
    </source>
</evidence>
<accession>A0A139WBN6</accession>
<evidence type="ECO:0000313" key="8">
    <source>
        <dbReference type="EMBL" id="KYB25336.1"/>
    </source>
</evidence>
<keyword evidence="4" id="KW-0808">Transferase</keyword>
<dbReference type="PROSITE" id="PS51625">
    <property type="entry name" value="SAM_MT_TRMB"/>
    <property type="match status" value="1"/>
</dbReference>
<dbReference type="Pfam" id="PF02390">
    <property type="entry name" value="Methyltransf_4"/>
    <property type="match status" value="1"/>
</dbReference>
<gene>
    <name evidence="8" type="primary">AUGUSTUS-3.0.2_12665</name>
    <name evidence="8" type="ORF">TcasGA2_TC012665</name>
</gene>
<dbReference type="InterPro" id="IPR003358">
    <property type="entry name" value="tRNA_(Gua-N-7)_MeTrfase_Trmb"/>
</dbReference>
<dbReference type="GO" id="GO:0008176">
    <property type="term" value="F:tRNA (guanine(46)-N7)-methyltransferase activity"/>
    <property type="evidence" value="ECO:0007669"/>
    <property type="project" value="UniProtKB-EC"/>
</dbReference>
<reference evidence="8 9" key="1">
    <citation type="journal article" date="2008" name="Nature">
        <title>The genome of the model beetle and pest Tribolium castaneum.</title>
        <authorList>
            <consortium name="Tribolium Genome Sequencing Consortium"/>
            <person name="Richards S."/>
            <person name="Gibbs R.A."/>
            <person name="Weinstock G.M."/>
            <person name="Brown S.J."/>
            <person name="Denell R."/>
            <person name="Beeman R.W."/>
            <person name="Gibbs R."/>
            <person name="Beeman R.W."/>
            <person name="Brown S.J."/>
            <person name="Bucher G."/>
            <person name="Friedrich M."/>
            <person name="Grimmelikhuijzen C.J."/>
            <person name="Klingler M."/>
            <person name="Lorenzen M."/>
            <person name="Richards S."/>
            <person name="Roth S."/>
            <person name="Schroder R."/>
            <person name="Tautz D."/>
            <person name="Zdobnov E.M."/>
            <person name="Muzny D."/>
            <person name="Gibbs R.A."/>
            <person name="Weinstock G.M."/>
            <person name="Attaway T."/>
            <person name="Bell S."/>
            <person name="Buhay C.J."/>
            <person name="Chandrabose M.N."/>
            <person name="Chavez D."/>
            <person name="Clerk-Blankenburg K.P."/>
            <person name="Cree A."/>
            <person name="Dao M."/>
            <person name="Davis C."/>
            <person name="Chacko J."/>
            <person name="Dinh H."/>
            <person name="Dugan-Rocha S."/>
            <person name="Fowler G."/>
            <person name="Garner T.T."/>
            <person name="Garnes J."/>
            <person name="Gnirke A."/>
            <person name="Hawes A."/>
            <person name="Hernandez J."/>
            <person name="Hines S."/>
            <person name="Holder M."/>
            <person name="Hume J."/>
            <person name="Jhangiani S.N."/>
            <person name="Joshi V."/>
            <person name="Khan Z.M."/>
            <person name="Jackson L."/>
            <person name="Kovar C."/>
            <person name="Kowis A."/>
            <person name="Lee S."/>
            <person name="Lewis L.R."/>
            <person name="Margolis J."/>
            <person name="Morgan M."/>
            <person name="Nazareth L.V."/>
            <person name="Nguyen N."/>
            <person name="Okwuonu G."/>
            <person name="Parker D."/>
            <person name="Richards S."/>
            <person name="Ruiz S.J."/>
            <person name="Santibanez J."/>
            <person name="Savard J."/>
            <person name="Scherer S.E."/>
            <person name="Schneider B."/>
            <person name="Sodergren E."/>
            <person name="Tautz D."/>
            <person name="Vattahil S."/>
            <person name="Villasana D."/>
            <person name="White C.S."/>
            <person name="Wright R."/>
            <person name="Park Y."/>
            <person name="Beeman R.W."/>
            <person name="Lord J."/>
            <person name="Oppert B."/>
            <person name="Lorenzen M."/>
            <person name="Brown S."/>
            <person name="Wang L."/>
            <person name="Savard J."/>
            <person name="Tautz D."/>
            <person name="Richards S."/>
            <person name="Weinstock G."/>
            <person name="Gibbs R.A."/>
            <person name="Liu Y."/>
            <person name="Worley K."/>
            <person name="Weinstock G."/>
            <person name="Elsik C.G."/>
            <person name="Reese J.T."/>
            <person name="Elhaik E."/>
            <person name="Landan G."/>
            <person name="Graur D."/>
            <person name="Arensburger P."/>
            <person name="Atkinson P."/>
            <person name="Beeman R.W."/>
            <person name="Beidler J."/>
            <person name="Brown S.J."/>
            <person name="Demuth J.P."/>
            <person name="Drury D.W."/>
            <person name="Du Y.Z."/>
            <person name="Fujiwara H."/>
            <person name="Lorenzen M."/>
            <person name="Maselli V."/>
            <person name="Osanai M."/>
            <person name="Park Y."/>
            <person name="Robertson H.M."/>
            <person name="Tu Z."/>
            <person name="Wang J.J."/>
            <person name="Wang S."/>
            <person name="Richards S."/>
            <person name="Song H."/>
            <person name="Zhang L."/>
            <person name="Sodergren E."/>
            <person name="Werner D."/>
            <person name="Stanke M."/>
            <person name="Morgenstern B."/>
            <person name="Solovyev V."/>
            <person name="Kosarev P."/>
            <person name="Brown G."/>
            <person name="Chen H.C."/>
            <person name="Ermolaeva O."/>
            <person name="Hlavina W."/>
            <person name="Kapustin Y."/>
            <person name="Kiryutin B."/>
            <person name="Kitts P."/>
            <person name="Maglott D."/>
            <person name="Pruitt K."/>
            <person name="Sapojnikov V."/>
            <person name="Souvorov A."/>
            <person name="Mackey A.J."/>
            <person name="Waterhouse R.M."/>
            <person name="Wyder S."/>
            <person name="Zdobnov E.M."/>
            <person name="Zdobnov E.M."/>
            <person name="Wyder S."/>
            <person name="Kriventseva E.V."/>
            <person name="Kadowaki T."/>
            <person name="Bork P."/>
            <person name="Aranda M."/>
            <person name="Bao R."/>
            <person name="Beermann A."/>
            <person name="Berns N."/>
            <person name="Bolognesi R."/>
            <person name="Bonneton F."/>
            <person name="Bopp D."/>
            <person name="Brown S.J."/>
            <person name="Bucher G."/>
            <person name="Butts T."/>
            <person name="Chaumot A."/>
            <person name="Denell R.E."/>
            <person name="Ferrier D.E."/>
            <person name="Friedrich M."/>
            <person name="Gordon C.M."/>
            <person name="Jindra M."/>
            <person name="Klingler M."/>
            <person name="Lan Q."/>
            <person name="Lattorff H.M."/>
            <person name="Laudet V."/>
            <person name="von Levetsow C."/>
            <person name="Liu Z."/>
            <person name="Lutz R."/>
            <person name="Lynch J.A."/>
            <person name="da Fonseca R.N."/>
            <person name="Posnien N."/>
            <person name="Reuter R."/>
            <person name="Roth S."/>
            <person name="Savard J."/>
            <person name="Schinko J.B."/>
            <person name="Schmitt C."/>
            <person name="Schoppmeier M."/>
            <person name="Schroder R."/>
            <person name="Shippy T.D."/>
            <person name="Simonnet F."/>
            <person name="Marques-Souza H."/>
            <person name="Tautz D."/>
            <person name="Tomoyasu Y."/>
            <person name="Trauner J."/>
            <person name="Van der Zee M."/>
            <person name="Vervoort M."/>
            <person name="Wittkopp N."/>
            <person name="Wimmer E.A."/>
            <person name="Yang X."/>
            <person name="Jones A.K."/>
            <person name="Sattelle D.B."/>
            <person name="Ebert P.R."/>
            <person name="Nelson D."/>
            <person name="Scott J.G."/>
            <person name="Beeman R.W."/>
            <person name="Muthukrishnan S."/>
            <person name="Kramer K.J."/>
            <person name="Arakane Y."/>
            <person name="Beeman R.W."/>
            <person name="Zhu Q."/>
            <person name="Hogenkamp D."/>
            <person name="Dixit R."/>
            <person name="Oppert B."/>
            <person name="Jiang H."/>
            <person name="Zou Z."/>
            <person name="Marshall J."/>
            <person name="Elpidina E."/>
            <person name="Vinokurov K."/>
            <person name="Oppert C."/>
            <person name="Zou Z."/>
            <person name="Evans J."/>
            <person name="Lu Z."/>
            <person name="Zhao P."/>
            <person name="Sumathipala N."/>
            <person name="Altincicek B."/>
            <person name="Vilcinskas A."/>
            <person name="Williams M."/>
            <person name="Hultmark D."/>
            <person name="Hetru C."/>
            <person name="Jiang H."/>
            <person name="Grimmelikhuijzen C.J."/>
            <person name="Hauser F."/>
            <person name="Cazzamali G."/>
            <person name="Williamson M."/>
            <person name="Park Y."/>
            <person name="Li B."/>
            <person name="Tanaka Y."/>
            <person name="Predel R."/>
            <person name="Neupert S."/>
            <person name="Schachtner J."/>
            <person name="Verleyen P."/>
            <person name="Raible F."/>
            <person name="Bork P."/>
            <person name="Friedrich M."/>
            <person name="Walden K.K."/>
            <person name="Robertson H.M."/>
            <person name="Angeli S."/>
            <person name="Foret S."/>
            <person name="Bucher G."/>
            <person name="Schuetz S."/>
            <person name="Maleszka R."/>
            <person name="Wimmer E.A."/>
            <person name="Beeman R.W."/>
            <person name="Lorenzen M."/>
            <person name="Tomoyasu Y."/>
            <person name="Miller S.C."/>
            <person name="Grossmann D."/>
            <person name="Bucher G."/>
        </authorList>
    </citation>
    <scope>NUCLEOTIDE SEQUENCE [LARGE SCALE GENOMIC DNA]</scope>
    <source>
        <strain evidence="8 9">Georgia GA2</strain>
    </source>
</reference>